<feature type="compositionally biased region" description="Basic and acidic residues" evidence="2">
    <location>
        <begin position="206"/>
        <end position="221"/>
    </location>
</feature>
<gene>
    <name evidence="4" type="ORF">ElyMa_006732100</name>
</gene>
<protein>
    <submittedName>
        <fullName evidence="4">Aggrecan core protein</fullName>
    </submittedName>
</protein>
<dbReference type="Proteomes" id="UP000762676">
    <property type="component" value="Unassembled WGS sequence"/>
</dbReference>
<dbReference type="InterPro" id="IPR007110">
    <property type="entry name" value="Ig-like_dom"/>
</dbReference>
<evidence type="ECO:0000259" key="3">
    <source>
        <dbReference type="PROSITE" id="PS50835"/>
    </source>
</evidence>
<dbReference type="PANTHER" id="PTHR10075">
    <property type="entry name" value="BASIGIN RELATED"/>
    <property type="match status" value="1"/>
</dbReference>
<evidence type="ECO:0000313" key="4">
    <source>
        <dbReference type="EMBL" id="GFS13879.1"/>
    </source>
</evidence>
<name>A0AAV4ITV9_9GAST</name>
<sequence>MYRLCGLAVRHLLRDREVCRSIPGGVKPRALEIDIEEAFEAEPDSKNATLGGFAMLRCKAPAGKPAPTISWLKDGLPARGTLLPEGHLLFNLVTKADQGYYKCIAENKAGRQESREIFLGVQATVPVKPISGGDGGVTPGEGDKSPDEETTTPGVIVLPGGDGTEGDTSTGEGGKMKEGEISPVADGLETETPTDRPVQQVSTYGPKEDSKGDDGMPRPDAEPSASTHLEEKDGAGISSGVTGGIVDESVPEGEPTRNPEPEISPSSVDGSKAIPIGEPDPSPSTDDKPIPEGEPDPTSSSGIKDDKAVPEGEPEPTSSSGMKGDKAVPEGEPDPTSSSGMKDDKAVPEGKPEPTSSSGMKGDKAVPEGEPDPTSSSGVKVEKVIPEGEPEPTSSSGMNGDKAMPEGEPKPSSSPGIKGDKAAPEGEPEPTSTSGMSGNKVIAE</sequence>
<dbReference type="InterPro" id="IPR003599">
    <property type="entry name" value="Ig_sub"/>
</dbReference>
<dbReference type="GO" id="GO:0005886">
    <property type="term" value="C:plasma membrane"/>
    <property type="evidence" value="ECO:0007669"/>
    <property type="project" value="TreeGrafter"/>
</dbReference>
<dbReference type="GO" id="GO:0007156">
    <property type="term" value="P:homophilic cell adhesion via plasma membrane adhesion molecules"/>
    <property type="evidence" value="ECO:0007669"/>
    <property type="project" value="TreeGrafter"/>
</dbReference>
<evidence type="ECO:0000256" key="1">
    <source>
        <dbReference type="ARBA" id="ARBA00023319"/>
    </source>
</evidence>
<feature type="compositionally biased region" description="Basic and acidic residues" evidence="2">
    <location>
        <begin position="341"/>
        <end position="352"/>
    </location>
</feature>
<proteinExistence type="predicted"/>
<dbReference type="InterPro" id="IPR036179">
    <property type="entry name" value="Ig-like_dom_sf"/>
</dbReference>
<dbReference type="InterPro" id="IPR013783">
    <property type="entry name" value="Ig-like_fold"/>
</dbReference>
<dbReference type="SMART" id="SM00408">
    <property type="entry name" value="IGc2"/>
    <property type="match status" value="1"/>
</dbReference>
<keyword evidence="1" id="KW-0393">Immunoglobulin domain</keyword>
<dbReference type="PROSITE" id="PS50835">
    <property type="entry name" value="IG_LIKE"/>
    <property type="match status" value="1"/>
</dbReference>
<comment type="caution">
    <text evidence="4">The sequence shown here is derived from an EMBL/GenBank/DDBJ whole genome shotgun (WGS) entry which is preliminary data.</text>
</comment>
<reference evidence="4 5" key="1">
    <citation type="journal article" date="2021" name="Elife">
        <title>Chloroplast acquisition without the gene transfer in kleptoplastic sea slugs, Plakobranchus ocellatus.</title>
        <authorList>
            <person name="Maeda T."/>
            <person name="Takahashi S."/>
            <person name="Yoshida T."/>
            <person name="Shimamura S."/>
            <person name="Takaki Y."/>
            <person name="Nagai Y."/>
            <person name="Toyoda A."/>
            <person name="Suzuki Y."/>
            <person name="Arimoto A."/>
            <person name="Ishii H."/>
            <person name="Satoh N."/>
            <person name="Nishiyama T."/>
            <person name="Hasebe M."/>
            <person name="Maruyama T."/>
            <person name="Minagawa J."/>
            <person name="Obokata J."/>
            <person name="Shigenobu S."/>
        </authorList>
    </citation>
    <scope>NUCLEOTIDE SEQUENCE [LARGE SCALE GENOMIC DNA]</scope>
</reference>
<dbReference type="GO" id="GO:0098632">
    <property type="term" value="F:cell-cell adhesion mediator activity"/>
    <property type="evidence" value="ECO:0007669"/>
    <property type="project" value="TreeGrafter"/>
</dbReference>
<dbReference type="InterPro" id="IPR003598">
    <property type="entry name" value="Ig_sub2"/>
</dbReference>
<organism evidence="4 5">
    <name type="scientific">Elysia marginata</name>
    <dbReference type="NCBI Taxonomy" id="1093978"/>
    <lineage>
        <taxon>Eukaryota</taxon>
        <taxon>Metazoa</taxon>
        <taxon>Spiralia</taxon>
        <taxon>Lophotrochozoa</taxon>
        <taxon>Mollusca</taxon>
        <taxon>Gastropoda</taxon>
        <taxon>Heterobranchia</taxon>
        <taxon>Euthyneura</taxon>
        <taxon>Panpulmonata</taxon>
        <taxon>Sacoglossa</taxon>
        <taxon>Placobranchoidea</taxon>
        <taxon>Plakobranchidae</taxon>
        <taxon>Elysia</taxon>
    </lineage>
</organism>
<feature type="region of interest" description="Disordered" evidence="2">
    <location>
        <begin position="126"/>
        <end position="444"/>
    </location>
</feature>
<evidence type="ECO:0000256" key="2">
    <source>
        <dbReference type="SAM" id="MobiDB-lite"/>
    </source>
</evidence>
<dbReference type="GO" id="GO:0070593">
    <property type="term" value="P:dendrite self-avoidance"/>
    <property type="evidence" value="ECO:0007669"/>
    <property type="project" value="TreeGrafter"/>
</dbReference>
<dbReference type="PANTHER" id="PTHR10075:SF100">
    <property type="entry name" value="FASCICLIN-2"/>
    <property type="match status" value="1"/>
</dbReference>
<evidence type="ECO:0000313" key="5">
    <source>
        <dbReference type="Proteomes" id="UP000762676"/>
    </source>
</evidence>
<keyword evidence="5" id="KW-1185">Reference proteome</keyword>
<dbReference type="AlphaFoldDB" id="A0AAV4ITV9"/>
<dbReference type="SUPFAM" id="SSF48726">
    <property type="entry name" value="Immunoglobulin"/>
    <property type="match status" value="1"/>
</dbReference>
<dbReference type="Pfam" id="PF13927">
    <property type="entry name" value="Ig_3"/>
    <property type="match status" value="1"/>
</dbReference>
<accession>A0AAV4ITV9</accession>
<dbReference type="GO" id="GO:0007411">
    <property type="term" value="P:axon guidance"/>
    <property type="evidence" value="ECO:0007669"/>
    <property type="project" value="TreeGrafter"/>
</dbReference>
<dbReference type="GO" id="GO:0030424">
    <property type="term" value="C:axon"/>
    <property type="evidence" value="ECO:0007669"/>
    <property type="project" value="TreeGrafter"/>
</dbReference>
<dbReference type="Gene3D" id="2.60.40.10">
    <property type="entry name" value="Immunoglobulins"/>
    <property type="match status" value="1"/>
</dbReference>
<feature type="domain" description="Ig-like" evidence="3">
    <location>
        <begin position="28"/>
        <end position="118"/>
    </location>
</feature>
<dbReference type="EMBL" id="BMAT01013481">
    <property type="protein sequence ID" value="GFS13879.1"/>
    <property type="molecule type" value="Genomic_DNA"/>
</dbReference>
<dbReference type="SMART" id="SM00409">
    <property type="entry name" value="IG"/>
    <property type="match status" value="1"/>
</dbReference>
<feature type="non-terminal residue" evidence="4">
    <location>
        <position position="444"/>
    </location>
</feature>